<dbReference type="GO" id="GO:0020037">
    <property type="term" value="F:heme binding"/>
    <property type="evidence" value="ECO:0007669"/>
    <property type="project" value="InterPro"/>
</dbReference>
<evidence type="ECO:0000256" key="4">
    <source>
        <dbReference type="PROSITE-ProRule" id="PRU00433"/>
    </source>
</evidence>
<feature type="transmembrane region" description="Helical" evidence="5">
    <location>
        <begin position="30"/>
        <end position="49"/>
    </location>
</feature>
<keyword evidence="1 4" id="KW-0349">Heme</keyword>
<dbReference type="InterPro" id="IPR051395">
    <property type="entry name" value="Cytochrome_c_Peroxidase/MauG"/>
</dbReference>
<evidence type="ECO:0000313" key="7">
    <source>
        <dbReference type="EMBL" id="MBB3233105.1"/>
    </source>
</evidence>
<organism evidence="7 8">
    <name type="scientific">Halomonas stenophila</name>
    <dbReference type="NCBI Taxonomy" id="795312"/>
    <lineage>
        <taxon>Bacteria</taxon>
        <taxon>Pseudomonadati</taxon>
        <taxon>Pseudomonadota</taxon>
        <taxon>Gammaproteobacteria</taxon>
        <taxon>Oceanospirillales</taxon>
        <taxon>Halomonadaceae</taxon>
        <taxon>Halomonas</taxon>
    </lineage>
</organism>
<sequence>MSQGPRNGGEDYFERPTHLVSKLYAGRLRLAAICAVVLLSALLALFHAFPPNRPVEYTSEVEHFYYGSIGSDITSGIPLKLMQVLPKTFPDHLPKGAVARDYTAFGMIQEPGRPMPIGFSVRDQIVDRTWINCAVCHTGSVRESPEAKPRIIAGMSANTVDLMAFFKFLFDCADDPRFTADTLLAAMDEQGELGPVERLIYRIAVPQVREELLKTRRNLAYLFEPDYPPFGPGRVDTFNTFKFNQFAYYYQERDAPVEEIYGTVDFPSIWEQAKRDGLWLHWDGNNNSVRERNFSAAIGAGTAPPDMDVDSLFRLEDWLDELEPPAYPFAIDEQAARRGRPIYEQYCFSCHDFKGEHVGGVVPLEQIGTDRHRKDSYTEVLRQAQRDYTKGYFWQFSHFRVTDGYANHPLDGLWARAPYLHNGSVPSLWDLLTPRDRPEIFTIGNDVYDPQRMGFAHQELKGSREDGYVYPDGRPYTGSAFVLDTRLPGNGNEGHSGPAYGTELSDQEKRDLIEYLKWLSRPQDAS</sequence>
<keyword evidence="5" id="KW-1133">Transmembrane helix</keyword>
<evidence type="ECO:0000259" key="6">
    <source>
        <dbReference type="PROSITE" id="PS51007"/>
    </source>
</evidence>
<dbReference type="GO" id="GO:0004130">
    <property type="term" value="F:cytochrome-c peroxidase activity"/>
    <property type="evidence" value="ECO:0007669"/>
    <property type="project" value="TreeGrafter"/>
</dbReference>
<dbReference type="PANTHER" id="PTHR30600">
    <property type="entry name" value="CYTOCHROME C PEROXIDASE-RELATED"/>
    <property type="match status" value="1"/>
</dbReference>
<dbReference type="Pfam" id="PF21419">
    <property type="entry name" value="RoxA-like_Cyt-c"/>
    <property type="match status" value="1"/>
</dbReference>
<evidence type="ECO:0000313" key="8">
    <source>
        <dbReference type="Proteomes" id="UP000518892"/>
    </source>
</evidence>
<evidence type="ECO:0000256" key="1">
    <source>
        <dbReference type="ARBA" id="ARBA00022617"/>
    </source>
</evidence>
<protein>
    <recommendedName>
        <fullName evidence="6">Cytochrome c domain-containing protein</fullName>
    </recommendedName>
</protein>
<proteinExistence type="predicted"/>
<dbReference type="InterPro" id="IPR036909">
    <property type="entry name" value="Cyt_c-like_dom_sf"/>
</dbReference>
<accession>A0A7W5N3C3</accession>
<feature type="domain" description="Cytochrome c" evidence="6">
    <location>
        <begin position="334"/>
        <end position="520"/>
    </location>
</feature>
<evidence type="ECO:0000256" key="5">
    <source>
        <dbReference type="SAM" id="Phobius"/>
    </source>
</evidence>
<name>A0A7W5N3C3_9GAMM</name>
<comment type="caution">
    <text evidence="7">The sequence shown here is derived from an EMBL/GenBank/DDBJ whole genome shotgun (WGS) entry which is preliminary data.</text>
</comment>
<dbReference type="RefSeq" id="WP_221187884.1">
    <property type="nucleotide sequence ID" value="NZ_JACHXR010000022.1"/>
</dbReference>
<dbReference type="InterPro" id="IPR009056">
    <property type="entry name" value="Cyt_c-like_dom"/>
</dbReference>
<dbReference type="GO" id="GO:0046872">
    <property type="term" value="F:metal ion binding"/>
    <property type="evidence" value="ECO:0007669"/>
    <property type="project" value="UniProtKB-KW"/>
</dbReference>
<keyword evidence="5" id="KW-0472">Membrane</keyword>
<dbReference type="Proteomes" id="UP000518892">
    <property type="component" value="Unassembled WGS sequence"/>
</dbReference>
<keyword evidence="3 4" id="KW-0408">Iron</keyword>
<dbReference type="GO" id="GO:0009055">
    <property type="term" value="F:electron transfer activity"/>
    <property type="evidence" value="ECO:0007669"/>
    <property type="project" value="InterPro"/>
</dbReference>
<dbReference type="AlphaFoldDB" id="A0A7W5N3C3"/>
<keyword evidence="5" id="KW-0812">Transmembrane</keyword>
<evidence type="ECO:0000256" key="2">
    <source>
        <dbReference type="ARBA" id="ARBA00022723"/>
    </source>
</evidence>
<dbReference type="EMBL" id="JACHXR010000022">
    <property type="protein sequence ID" value="MBB3233105.1"/>
    <property type="molecule type" value="Genomic_DNA"/>
</dbReference>
<evidence type="ECO:0000256" key="3">
    <source>
        <dbReference type="ARBA" id="ARBA00023004"/>
    </source>
</evidence>
<keyword evidence="2 4" id="KW-0479">Metal-binding</keyword>
<reference evidence="7 8" key="1">
    <citation type="submission" date="2020-08" db="EMBL/GenBank/DDBJ databases">
        <title>Genomic Encyclopedia of Type Strains, Phase III (KMG-III): the genomes of soil and plant-associated and newly described type strains.</title>
        <authorList>
            <person name="Whitman W."/>
        </authorList>
    </citation>
    <scope>NUCLEOTIDE SEQUENCE [LARGE SCALE GENOMIC DNA]</scope>
    <source>
        <strain evidence="7 8">CECT 7744</strain>
    </source>
</reference>
<dbReference type="PROSITE" id="PS51007">
    <property type="entry name" value="CYTC"/>
    <property type="match status" value="1"/>
</dbReference>
<dbReference type="PANTHER" id="PTHR30600:SF9">
    <property type="entry name" value="BLR7738 PROTEIN"/>
    <property type="match status" value="1"/>
</dbReference>
<gene>
    <name evidence="7" type="ORF">FHR97_003988</name>
</gene>
<dbReference type="Gene3D" id="1.10.760.10">
    <property type="entry name" value="Cytochrome c-like domain"/>
    <property type="match status" value="1"/>
</dbReference>
<dbReference type="SUPFAM" id="SSF46626">
    <property type="entry name" value="Cytochrome c"/>
    <property type="match status" value="1"/>
</dbReference>
<keyword evidence="8" id="KW-1185">Reference proteome</keyword>